<feature type="compositionally biased region" description="Basic and acidic residues" evidence="1">
    <location>
        <begin position="35"/>
        <end position="47"/>
    </location>
</feature>
<dbReference type="Proteomes" id="UP000298663">
    <property type="component" value="Unassembled WGS sequence"/>
</dbReference>
<protein>
    <submittedName>
        <fullName evidence="2">Uncharacterized protein</fullName>
    </submittedName>
</protein>
<evidence type="ECO:0000313" key="3">
    <source>
        <dbReference type="Proteomes" id="UP000298663"/>
    </source>
</evidence>
<organism evidence="2 3">
    <name type="scientific">Steinernema carpocapsae</name>
    <name type="common">Entomopathogenic nematode</name>
    <dbReference type="NCBI Taxonomy" id="34508"/>
    <lineage>
        <taxon>Eukaryota</taxon>
        <taxon>Metazoa</taxon>
        <taxon>Ecdysozoa</taxon>
        <taxon>Nematoda</taxon>
        <taxon>Chromadorea</taxon>
        <taxon>Rhabditida</taxon>
        <taxon>Tylenchina</taxon>
        <taxon>Panagrolaimomorpha</taxon>
        <taxon>Strongyloidoidea</taxon>
        <taxon>Steinernematidae</taxon>
        <taxon>Steinernema</taxon>
    </lineage>
</organism>
<proteinExistence type="predicted"/>
<comment type="caution">
    <text evidence="2">The sequence shown here is derived from an EMBL/GenBank/DDBJ whole genome shotgun (WGS) entry which is preliminary data.</text>
</comment>
<evidence type="ECO:0000256" key="1">
    <source>
        <dbReference type="SAM" id="MobiDB-lite"/>
    </source>
</evidence>
<reference evidence="2 3" key="1">
    <citation type="journal article" date="2015" name="Genome Biol.">
        <title>Comparative genomics of Steinernema reveals deeply conserved gene regulatory networks.</title>
        <authorList>
            <person name="Dillman A.R."/>
            <person name="Macchietto M."/>
            <person name="Porter C.F."/>
            <person name="Rogers A."/>
            <person name="Williams B."/>
            <person name="Antoshechkin I."/>
            <person name="Lee M.M."/>
            <person name="Goodwin Z."/>
            <person name="Lu X."/>
            <person name="Lewis E.E."/>
            <person name="Goodrich-Blair H."/>
            <person name="Stock S.P."/>
            <person name="Adams B.J."/>
            <person name="Sternberg P.W."/>
            <person name="Mortazavi A."/>
        </authorList>
    </citation>
    <scope>NUCLEOTIDE SEQUENCE [LARGE SCALE GENOMIC DNA]</scope>
    <source>
        <strain evidence="2 3">ALL</strain>
    </source>
</reference>
<evidence type="ECO:0000313" key="2">
    <source>
        <dbReference type="EMBL" id="TKR69114.1"/>
    </source>
</evidence>
<name>A0A4U5MID3_STECR</name>
<accession>A0A4U5MID3</accession>
<keyword evidence="3" id="KW-1185">Reference proteome</keyword>
<sequence length="67" mass="7155">MVFFGGNAVNAEQKTSRSLRGPVRSTLCPNISPNHRIDGAMDRQKEGHSEAATLASEAVVQAVVEAF</sequence>
<feature type="region of interest" description="Disordered" evidence="1">
    <location>
        <begin position="14"/>
        <end position="47"/>
    </location>
</feature>
<dbReference type="AlphaFoldDB" id="A0A4U5MID3"/>
<reference evidence="2 3" key="2">
    <citation type="journal article" date="2019" name="G3 (Bethesda)">
        <title>Hybrid Assembly of the Genome of the Entomopathogenic Nematode Steinernema carpocapsae Identifies the X-Chromosome.</title>
        <authorList>
            <person name="Serra L."/>
            <person name="Macchietto M."/>
            <person name="Macias-Munoz A."/>
            <person name="McGill C.J."/>
            <person name="Rodriguez I.M."/>
            <person name="Rodriguez B."/>
            <person name="Murad R."/>
            <person name="Mortazavi A."/>
        </authorList>
    </citation>
    <scope>NUCLEOTIDE SEQUENCE [LARGE SCALE GENOMIC DNA]</scope>
    <source>
        <strain evidence="2 3">ALL</strain>
    </source>
</reference>
<dbReference type="EMBL" id="AZBU02000007">
    <property type="protein sequence ID" value="TKR69114.1"/>
    <property type="molecule type" value="Genomic_DNA"/>
</dbReference>
<gene>
    <name evidence="2" type="ORF">L596_021310</name>
</gene>